<evidence type="ECO:0000313" key="7">
    <source>
        <dbReference type="EMBL" id="VCU09368.1"/>
    </source>
</evidence>
<gene>
    <name evidence="7" type="primary">tauB_2</name>
    <name evidence="7" type="ORF">RHODGE_RHODGE_02540</name>
</gene>
<dbReference type="InterPro" id="IPR003593">
    <property type="entry name" value="AAA+_ATPase"/>
</dbReference>
<dbReference type="RefSeq" id="WP_129609278.1">
    <property type="nucleotide sequence ID" value="NZ_UWOC01000146.1"/>
</dbReference>
<comment type="caution">
    <text evidence="7">The sequence shown here is derived from an EMBL/GenBank/DDBJ whole genome shotgun (WGS) entry which is preliminary data.</text>
</comment>
<dbReference type="InterPro" id="IPR003439">
    <property type="entry name" value="ABC_transporter-like_ATP-bd"/>
</dbReference>
<evidence type="ECO:0000259" key="6">
    <source>
        <dbReference type="PROSITE" id="PS50893"/>
    </source>
</evidence>
<dbReference type="PANTHER" id="PTHR42788:SF13">
    <property type="entry name" value="ALIPHATIC SULFONATES IMPORT ATP-BINDING PROTEIN SSUB"/>
    <property type="match status" value="1"/>
</dbReference>
<dbReference type="Pfam" id="PF00005">
    <property type="entry name" value="ABC_tran"/>
    <property type="match status" value="1"/>
</dbReference>
<sequence length="296" mass="31130">MPPVGTAAAVPAASTGAVATTVAVEQVGLVFPSRSGEPTVALADVSCHFAPGAVTAIIGPSGCGKSTLLQIIRGFLAPTHGRLRFVAGPGDAPHKAPHSAPHSTPHSTPHMATVWQAFNLFPWRTILDNVAFGLEVAGVGRAEREARARAALAKVDLAGFERKYPRQLSGGMRQRVGLARALVMEPELLLLDEPFGALDAQTRLVLQEQLAALVETSGTTAILVTHSIEEAVLLADTILVMTARPGRIAAEIAVDLPRPRSMATTRDPRFAALFDHIYGLLRQEVIRAMATEGGGA</sequence>
<keyword evidence="2" id="KW-0813">Transport</keyword>
<dbReference type="PROSITE" id="PS00211">
    <property type="entry name" value="ABC_TRANSPORTER_1"/>
    <property type="match status" value="1"/>
</dbReference>
<organism evidence="7 8">
    <name type="scientific">Rhodoplanes serenus</name>
    <dbReference type="NCBI Taxonomy" id="200615"/>
    <lineage>
        <taxon>Bacteria</taxon>
        <taxon>Pseudomonadati</taxon>
        <taxon>Pseudomonadota</taxon>
        <taxon>Alphaproteobacteria</taxon>
        <taxon>Hyphomicrobiales</taxon>
        <taxon>Nitrobacteraceae</taxon>
        <taxon>Rhodoplanes</taxon>
    </lineage>
</organism>
<dbReference type="AlphaFoldDB" id="A0A447CVW8"/>
<proteinExistence type="inferred from homology"/>
<dbReference type="InterPro" id="IPR017871">
    <property type="entry name" value="ABC_transporter-like_CS"/>
</dbReference>
<dbReference type="Gene3D" id="3.40.50.300">
    <property type="entry name" value="P-loop containing nucleotide triphosphate hydrolases"/>
    <property type="match status" value="1"/>
</dbReference>
<keyword evidence="4 7" id="KW-0067">ATP-binding</keyword>
<dbReference type="InterPro" id="IPR050166">
    <property type="entry name" value="ABC_transporter_ATP-bind"/>
</dbReference>
<dbReference type="EMBL" id="UWOC01000146">
    <property type="protein sequence ID" value="VCU09368.1"/>
    <property type="molecule type" value="Genomic_DNA"/>
</dbReference>
<dbReference type="InterPro" id="IPR027417">
    <property type="entry name" value="P-loop_NTPase"/>
</dbReference>
<dbReference type="GO" id="GO:0016887">
    <property type="term" value="F:ATP hydrolysis activity"/>
    <property type="evidence" value="ECO:0007669"/>
    <property type="project" value="InterPro"/>
</dbReference>
<dbReference type="SMART" id="SM00382">
    <property type="entry name" value="AAA"/>
    <property type="match status" value="1"/>
</dbReference>
<name>A0A447CVW8_9BRAD</name>
<protein>
    <submittedName>
        <fullName evidence="7">Taurine import ATP-binding protein TauB</fullName>
    </submittedName>
</protein>
<reference evidence="8" key="1">
    <citation type="submission" date="2018-10" db="EMBL/GenBank/DDBJ databases">
        <authorList>
            <person name="Peiro R."/>
            <person name="Begona"/>
            <person name="Cbmso G."/>
            <person name="Lopez M."/>
            <person name="Gonzalez S."/>
            <person name="Sacristan E."/>
            <person name="Castillo E."/>
        </authorList>
    </citation>
    <scope>NUCLEOTIDE SEQUENCE [LARGE SCALE GENOMIC DNA]</scope>
</reference>
<dbReference type="PANTHER" id="PTHR42788">
    <property type="entry name" value="TAURINE IMPORT ATP-BINDING PROTEIN-RELATED"/>
    <property type="match status" value="1"/>
</dbReference>
<accession>A0A447CVW8</accession>
<evidence type="ECO:0000256" key="1">
    <source>
        <dbReference type="ARBA" id="ARBA00005417"/>
    </source>
</evidence>
<dbReference type="GO" id="GO:0005524">
    <property type="term" value="F:ATP binding"/>
    <property type="evidence" value="ECO:0007669"/>
    <property type="project" value="UniProtKB-KW"/>
</dbReference>
<dbReference type="OrthoDB" id="8016555at2"/>
<feature type="domain" description="ABC transporter" evidence="6">
    <location>
        <begin position="22"/>
        <end position="268"/>
    </location>
</feature>
<dbReference type="PROSITE" id="PS50893">
    <property type="entry name" value="ABC_TRANSPORTER_2"/>
    <property type="match status" value="1"/>
</dbReference>
<keyword evidence="3" id="KW-0547">Nucleotide-binding</keyword>
<keyword evidence="8" id="KW-1185">Reference proteome</keyword>
<evidence type="ECO:0000256" key="2">
    <source>
        <dbReference type="ARBA" id="ARBA00022448"/>
    </source>
</evidence>
<comment type="similarity">
    <text evidence="1">Belongs to the ABC transporter superfamily.</text>
</comment>
<evidence type="ECO:0000256" key="4">
    <source>
        <dbReference type="ARBA" id="ARBA00022840"/>
    </source>
</evidence>
<dbReference type="CDD" id="cd03293">
    <property type="entry name" value="ABC_NrtD_SsuB_transporters"/>
    <property type="match status" value="1"/>
</dbReference>
<evidence type="ECO:0000256" key="3">
    <source>
        <dbReference type="ARBA" id="ARBA00022741"/>
    </source>
</evidence>
<evidence type="ECO:0000313" key="8">
    <source>
        <dbReference type="Proteomes" id="UP000289200"/>
    </source>
</evidence>
<dbReference type="SUPFAM" id="SSF52540">
    <property type="entry name" value="P-loop containing nucleoside triphosphate hydrolases"/>
    <property type="match status" value="1"/>
</dbReference>
<feature type="region of interest" description="Disordered" evidence="5">
    <location>
        <begin position="87"/>
        <end position="108"/>
    </location>
</feature>
<dbReference type="Proteomes" id="UP000289200">
    <property type="component" value="Unassembled WGS sequence"/>
</dbReference>
<evidence type="ECO:0000256" key="5">
    <source>
        <dbReference type="SAM" id="MobiDB-lite"/>
    </source>
</evidence>